<dbReference type="EMBL" id="JBFXLR010000013">
    <property type="protein sequence ID" value="KAL2853724.1"/>
    <property type="molecule type" value="Genomic_DNA"/>
</dbReference>
<dbReference type="GeneID" id="98164392"/>
<organism evidence="1 2">
    <name type="scientific">Aspergillus pseudodeflectus</name>
    <dbReference type="NCBI Taxonomy" id="176178"/>
    <lineage>
        <taxon>Eukaryota</taxon>
        <taxon>Fungi</taxon>
        <taxon>Dikarya</taxon>
        <taxon>Ascomycota</taxon>
        <taxon>Pezizomycotina</taxon>
        <taxon>Eurotiomycetes</taxon>
        <taxon>Eurotiomycetidae</taxon>
        <taxon>Eurotiales</taxon>
        <taxon>Aspergillaceae</taxon>
        <taxon>Aspergillus</taxon>
        <taxon>Aspergillus subgen. Nidulantes</taxon>
    </lineage>
</organism>
<dbReference type="Proteomes" id="UP001610444">
    <property type="component" value="Unassembled WGS sequence"/>
</dbReference>
<evidence type="ECO:0000313" key="1">
    <source>
        <dbReference type="EMBL" id="KAL2853724.1"/>
    </source>
</evidence>
<gene>
    <name evidence="1" type="ORF">BJX68DRAFT_46238</name>
</gene>
<dbReference type="RefSeq" id="XP_070901090.1">
    <property type="nucleotide sequence ID" value="XM_071049228.1"/>
</dbReference>
<evidence type="ECO:0000313" key="2">
    <source>
        <dbReference type="Proteomes" id="UP001610444"/>
    </source>
</evidence>
<comment type="caution">
    <text evidence="1">The sequence shown here is derived from an EMBL/GenBank/DDBJ whole genome shotgun (WGS) entry which is preliminary data.</text>
</comment>
<protein>
    <submittedName>
        <fullName evidence="1">Uncharacterized protein</fullName>
    </submittedName>
</protein>
<accession>A0ABR4KPK7</accession>
<reference evidence="1 2" key="1">
    <citation type="submission" date="2024-07" db="EMBL/GenBank/DDBJ databases">
        <title>Section-level genome sequencing and comparative genomics of Aspergillus sections Usti and Cavernicolus.</title>
        <authorList>
            <consortium name="Lawrence Berkeley National Laboratory"/>
            <person name="Nybo J.L."/>
            <person name="Vesth T.C."/>
            <person name="Theobald S."/>
            <person name="Frisvad J.C."/>
            <person name="Larsen T.O."/>
            <person name="Kjaerboelling I."/>
            <person name="Rothschild-Mancinelli K."/>
            <person name="Lyhne E.K."/>
            <person name="Kogle M.E."/>
            <person name="Barry K."/>
            <person name="Clum A."/>
            <person name="Na H."/>
            <person name="Ledsgaard L."/>
            <person name="Lin J."/>
            <person name="Lipzen A."/>
            <person name="Kuo A."/>
            <person name="Riley R."/>
            <person name="Mondo S."/>
            <person name="LaButti K."/>
            <person name="Haridas S."/>
            <person name="Pangalinan J."/>
            <person name="Salamov A.A."/>
            <person name="Simmons B.A."/>
            <person name="Magnuson J.K."/>
            <person name="Chen J."/>
            <person name="Drula E."/>
            <person name="Henrissat B."/>
            <person name="Wiebenga A."/>
            <person name="Lubbers R.J."/>
            <person name="Gomes A.C."/>
            <person name="Macurrencykelacurrency M.R."/>
            <person name="Stajich J."/>
            <person name="Grigoriev I.V."/>
            <person name="Mortensen U.H."/>
            <person name="De vries R.P."/>
            <person name="Baker S.E."/>
            <person name="Andersen M.R."/>
        </authorList>
    </citation>
    <scope>NUCLEOTIDE SEQUENCE [LARGE SCALE GENOMIC DNA]</scope>
    <source>
        <strain evidence="1 2">CBS 756.74</strain>
    </source>
</reference>
<name>A0ABR4KPK7_9EURO</name>
<keyword evidence="2" id="KW-1185">Reference proteome</keyword>
<proteinExistence type="predicted"/>
<sequence length="142" mass="15578">MPAQPDTLLNLCTEEIQGYLLIGSWRFIPVNRCLTIPNAGDEASGWGDPGWALHCLTLFSPRVNQCLGKKKKQYISIPAAVPVCLGGVCSGQTTKSSSPKTKPAYWRRTACTPFKGLLKPRSAFSRLKSEDFLDFGTRAWGS</sequence>